<dbReference type="InterPro" id="IPR009571">
    <property type="entry name" value="SUR7/Rim9-like_fungi"/>
</dbReference>
<evidence type="ECO:0000313" key="2">
    <source>
        <dbReference type="EMBL" id="GJN92377.1"/>
    </source>
</evidence>
<evidence type="ECO:0000256" key="1">
    <source>
        <dbReference type="SAM" id="Phobius"/>
    </source>
</evidence>
<accession>A0AAV5GTL7</accession>
<feature type="transmembrane region" description="Helical" evidence="1">
    <location>
        <begin position="185"/>
        <end position="210"/>
    </location>
</feature>
<proteinExistence type="predicted"/>
<keyword evidence="3" id="KW-1185">Reference proteome</keyword>
<dbReference type="AlphaFoldDB" id="A0AAV5GTL7"/>
<name>A0AAV5GTL7_9BASI</name>
<organism evidence="2 3">
    <name type="scientific">Rhodotorula paludigena</name>
    <dbReference type="NCBI Taxonomy" id="86838"/>
    <lineage>
        <taxon>Eukaryota</taxon>
        <taxon>Fungi</taxon>
        <taxon>Dikarya</taxon>
        <taxon>Basidiomycota</taxon>
        <taxon>Pucciniomycotina</taxon>
        <taxon>Microbotryomycetes</taxon>
        <taxon>Sporidiobolales</taxon>
        <taxon>Sporidiobolaceae</taxon>
        <taxon>Rhodotorula</taxon>
    </lineage>
</organism>
<keyword evidence="1" id="KW-0472">Membrane</keyword>
<dbReference type="GO" id="GO:0005886">
    <property type="term" value="C:plasma membrane"/>
    <property type="evidence" value="ECO:0007669"/>
    <property type="project" value="InterPro"/>
</dbReference>
<gene>
    <name evidence="2" type="ORF">Rhopal_005407-T1</name>
</gene>
<reference evidence="2 3" key="1">
    <citation type="submission" date="2021-12" db="EMBL/GenBank/DDBJ databases">
        <title>High titer production of polyol ester of fatty acids by Rhodotorula paludigena BS15 towards product separation-free biomass refinery.</title>
        <authorList>
            <person name="Mano J."/>
            <person name="Ono H."/>
            <person name="Tanaka T."/>
            <person name="Naito K."/>
            <person name="Sushida H."/>
            <person name="Ike M."/>
            <person name="Tokuyasu K."/>
            <person name="Kitaoka M."/>
        </authorList>
    </citation>
    <scope>NUCLEOTIDE SEQUENCE [LARGE SCALE GENOMIC DNA]</scope>
    <source>
        <strain evidence="2 3">BS15</strain>
    </source>
</reference>
<dbReference type="EMBL" id="BQKY01000011">
    <property type="protein sequence ID" value="GJN92377.1"/>
    <property type="molecule type" value="Genomic_DNA"/>
</dbReference>
<protein>
    <recommendedName>
        <fullName evidence="4">Actin cortical patch SUR7/pH-response regulator PalI</fullName>
    </recommendedName>
</protein>
<dbReference type="Pfam" id="PF06687">
    <property type="entry name" value="SUR7"/>
    <property type="match status" value="1"/>
</dbReference>
<dbReference type="Proteomes" id="UP001342314">
    <property type="component" value="Unassembled WGS sequence"/>
</dbReference>
<evidence type="ECO:0008006" key="4">
    <source>
        <dbReference type="Google" id="ProtNLM"/>
    </source>
</evidence>
<feature type="transmembrane region" description="Helical" evidence="1">
    <location>
        <begin position="230"/>
        <end position="249"/>
    </location>
</feature>
<keyword evidence="1" id="KW-0812">Transmembrane</keyword>
<keyword evidence="1" id="KW-1133">Transmembrane helix</keyword>
<comment type="caution">
    <text evidence="2">The sequence shown here is derived from an EMBL/GenBank/DDBJ whole genome shotgun (WGS) entry which is preliminary data.</text>
</comment>
<sequence>MLLRLNTSPRVPSFSGPMALAAVLLEMGASTHRAAPSGLRVDSADRSSLNFYIVQGKADNTTLKLGAWGACTRLRNTTDVNGDTVWCTSKLSSYEYYFLPNQTIGGVNNFPRGEGREKLSEATILGLDADEDQRIFVIGKSATSVYWVHVIAAITSVLCVLSLIFPPRYFGTETSRLFALQKSGIITILLALVSFVLALVTFIVEIVVAIPAKNRLDAIDGISAELGNVQWFTLPCFILMIPAILSVLLRSTQQHEYTDL</sequence>
<evidence type="ECO:0000313" key="3">
    <source>
        <dbReference type="Proteomes" id="UP001342314"/>
    </source>
</evidence>
<feature type="transmembrane region" description="Helical" evidence="1">
    <location>
        <begin position="146"/>
        <end position="165"/>
    </location>
</feature>